<evidence type="ECO:0000313" key="3">
    <source>
        <dbReference type="Proteomes" id="UP001267290"/>
    </source>
</evidence>
<sequence length="714" mass="78532">MMIRHRKIIHWLLFLFLLSSAASPVSASAGAGVASSTSAELQKEQVVGSTSLGKASINEDSYMEVQDVMLLPGDQDGMVTFKVNVHNGGVSELSFKNYWVRLQSKAGSTFTVNQLAQSGDTHGIAPGTSESYSLYAKVNATTKLQDLVFKLVGLDFSVAGYERVVGQMSPSVDYTVVTPVGAKRSVEIDGTPFHVNMNRTSISRNDDFYLPSLYVQMENIGTGSMKLPDLSYFIRTAQGHMYPLQAATLGKGTELQPLAEKEGLLSGSIPREAGAEGWQLVITETTTGSDGKGSLKLPVAFFEVPEAVEVEVSLGNDYEFSNKSGTYTARLTSLQRLPWEDQDILAANITLTNKGSQALPIPDLKGYFELDDAVNIEASLIRTDRVISLQPGKEINLQLAGKIPYTSDFKDLNLVLQEKAADNQVSDLLTFHHNKELMGMKVIPANGTRTLTDIGQSAAYSVRSTQTFAGEGADLFTVQLSVANLEKRFTDLRKQVAQFQAEDGTVFPARISEISNKVIPGGKALVYVYATLPKGYKTAELKLILGDEVTFSGVAEENGYVNAAVFQLPEEIEEPLHGFATLDVYPYTITLSHIGTQIDFTKGTVMLDFDYDLKRDTLVETSMKDHSLIVELRDELSESGKEIIVSQTYELDGKDPSKSLEVGFHDATITYTNKDTIYKISDMKTYQFNVYHQFQNGQKKLLATKELDWFIYTD</sequence>
<feature type="chain" id="PRO_5045528321" evidence="1">
    <location>
        <begin position="28"/>
        <end position="714"/>
    </location>
</feature>
<dbReference type="Proteomes" id="UP001267290">
    <property type="component" value="Unassembled WGS sequence"/>
</dbReference>
<gene>
    <name evidence="2" type="ORF">J2736_003151</name>
</gene>
<name>A0ABU1NYQ2_9BACL</name>
<evidence type="ECO:0000313" key="2">
    <source>
        <dbReference type="EMBL" id="MDR6551962.1"/>
    </source>
</evidence>
<accession>A0ABU1NYQ2</accession>
<organism evidence="2 3">
    <name type="scientific">Paenibacillus qinlingensis</name>
    <dbReference type="NCBI Taxonomy" id="1837343"/>
    <lineage>
        <taxon>Bacteria</taxon>
        <taxon>Bacillati</taxon>
        <taxon>Bacillota</taxon>
        <taxon>Bacilli</taxon>
        <taxon>Bacillales</taxon>
        <taxon>Paenibacillaceae</taxon>
        <taxon>Paenibacillus</taxon>
    </lineage>
</organism>
<feature type="signal peptide" evidence="1">
    <location>
        <begin position="1"/>
        <end position="27"/>
    </location>
</feature>
<dbReference type="EMBL" id="JAVDSB010000004">
    <property type="protein sequence ID" value="MDR6551962.1"/>
    <property type="molecule type" value="Genomic_DNA"/>
</dbReference>
<reference evidence="2 3" key="1">
    <citation type="submission" date="2023-07" db="EMBL/GenBank/DDBJ databases">
        <title>Sorghum-associated microbial communities from plants grown in Nebraska, USA.</title>
        <authorList>
            <person name="Schachtman D."/>
        </authorList>
    </citation>
    <scope>NUCLEOTIDE SEQUENCE [LARGE SCALE GENOMIC DNA]</scope>
    <source>
        <strain evidence="2 3">CC258</strain>
    </source>
</reference>
<comment type="caution">
    <text evidence="2">The sequence shown here is derived from an EMBL/GenBank/DDBJ whole genome shotgun (WGS) entry which is preliminary data.</text>
</comment>
<evidence type="ECO:0000256" key="1">
    <source>
        <dbReference type="SAM" id="SignalP"/>
    </source>
</evidence>
<keyword evidence="1" id="KW-0732">Signal</keyword>
<proteinExistence type="predicted"/>
<keyword evidence="3" id="KW-1185">Reference proteome</keyword>
<protein>
    <submittedName>
        <fullName evidence="2">Uncharacterized protein</fullName>
    </submittedName>
</protein>
<dbReference type="RefSeq" id="WP_310499512.1">
    <property type="nucleotide sequence ID" value="NZ_JAVDSB010000004.1"/>
</dbReference>